<protein>
    <submittedName>
        <fullName evidence="7">Putative DNA ligase</fullName>
    </submittedName>
</protein>
<dbReference type="VEuPathDB" id="TriTrypDB:LpyrH10_18_0570"/>
<evidence type="ECO:0000313" key="8">
    <source>
        <dbReference type="Proteomes" id="UP000037923"/>
    </source>
</evidence>
<dbReference type="GO" id="GO:0016874">
    <property type="term" value="F:ligase activity"/>
    <property type="evidence" value="ECO:0007669"/>
    <property type="project" value="UniProtKB-KW"/>
</dbReference>
<dbReference type="AlphaFoldDB" id="A0A0N0VE36"/>
<dbReference type="OrthoDB" id="277431at2759"/>
<dbReference type="OMA" id="LFWIEEE"/>
<keyword evidence="1 7" id="KW-0436">Ligase</keyword>
<evidence type="ECO:0000256" key="6">
    <source>
        <dbReference type="SAM" id="SignalP"/>
    </source>
</evidence>
<dbReference type="RefSeq" id="XP_015655397.1">
    <property type="nucleotide sequence ID" value="XM_015805920.1"/>
</dbReference>
<keyword evidence="3" id="KW-0227">DNA damage</keyword>
<evidence type="ECO:0000256" key="5">
    <source>
        <dbReference type="SAM" id="MobiDB-lite"/>
    </source>
</evidence>
<feature type="compositionally biased region" description="Basic and acidic residues" evidence="5">
    <location>
        <begin position="189"/>
        <end position="199"/>
    </location>
</feature>
<proteinExistence type="predicted"/>
<accession>A0A0N0VE36</accession>
<feature type="region of interest" description="Disordered" evidence="5">
    <location>
        <begin position="596"/>
        <end position="645"/>
    </location>
</feature>
<comment type="caution">
    <text evidence="7">The sequence shown here is derived from an EMBL/GenBank/DDBJ whole genome shotgun (WGS) entry which is preliminary data.</text>
</comment>
<evidence type="ECO:0000256" key="2">
    <source>
        <dbReference type="ARBA" id="ARBA00022705"/>
    </source>
</evidence>
<name>A0A0N0VE36_LEPPY</name>
<feature type="region of interest" description="Disordered" evidence="5">
    <location>
        <begin position="691"/>
        <end position="714"/>
    </location>
</feature>
<feature type="region of interest" description="Disordered" evidence="5">
    <location>
        <begin position="87"/>
        <end position="123"/>
    </location>
</feature>
<evidence type="ECO:0000313" key="7">
    <source>
        <dbReference type="EMBL" id="KPA76958.1"/>
    </source>
</evidence>
<dbReference type="SUPFAM" id="SSF56091">
    <property type="entry name" value="DNA ligase/mRNA capping enzyme, catalytic domain"/>
    <property type="match status" value="1"/>
</dbReference>
<feature type="region of interest" description="Disordered" evidence="5">
    <location>
        <begin position="189"/>
        <end position="216"/>
    </location>
</feature>
<keyword evidence="8" id="KW-1185">Reference proteome</keyword>
<reference evidence="7 8" key="1">
    <citation type="submission" date="2015-07" db="EMBL/GenBank/DDBJ databases">
        <title>High-quality genome of monoxenous trypanosomatid Leptomonas pyrrhocoris.</title>
        <authorList>
            <person name="Flegontov P."/>
            <person name="Butenko A."/>
            <person name="Firsov S."/>
            <person name="Vlcek C."/>
            <person name="Logacheva M.D."/>
            <person name="Field M."/>
            <person name="Filatov D."/>
            <person name="Flegontova O."/>
            <person name="Gerasimov E."/>
            <person name="Jackson A.P."/>
            <person name="Kelly S."/>
            <person name="Opperdoes F."/>
            <person name="O'Reilly A."/>
            <person name="Votypka J."/>
            <person name="Yurchenko V."/>
            <person name="Lukes J."/>
        </authorList>
    </citation>
    <scope>NUCLEOTIDE SEQUENCE [LARGE SCALE GENOMIC DNA]</scope>
    <source>
        <strain evidence="7">H10</strain>
    </source>
</reference>
<dbReference type="GeneID" id="26907616"/>
<dbReference type="PANTHER" id="PTHR47810:SF5">
    <property type="entry name" value="LIGASE, PUTATIVE-RELATED"/>
    <property type="match status" value="1"/>
</dbReference>
<sequence length="756" mass="81550">MFRRCRFALHSLPFVPMALSTLDTLQQRLEAAHLGTAPATTKTSFSIGGTNKADQLQWFSPQSPSPFFVSPKHDGVRLISYVPPRTTTASPSDTVVKSRSTKQKNARRLAAMSSSEAGKAREPPMTCYSRYGRPIYGLFWIEEELQLLRALCGDPTLIVDGELYLHQSLMDAASDTSCSAHTVGTHDSARLSRAAETKPRTKKVPLSALSSEGDPTINAARTTSSAEPFKTGFLAVSALVHRLRGPSLQSATEKDILQYVPALPHLCVFDIPSYSPSPNPLSELSMSSASAWPSLLLSGSLNPRASLKERRAVTAELQRVRRAAMEHLHIRDVEQLRVVPNATPFSQRLRAMNFLFELLTIATASPVLQRHFCPSQTRREGNTTAAPAAATDAVTYHGGHHVCRIPYQLVTSLAETTQRLLPAYVRHNYEGAVIRSPLNTYNFKEKRKGTIAALLAPLLRAAPREHKNGRARANRSKRGRAALLLSLAGESGASSGGTLMVRAYSHGVPSVEPLSPIAPSAAALSDAEREALDVVEAGQRAVQRDKLLPRRSETAVKVLAYHDREYAILRPLLKEPSKNPNTRVLVSIPRSSVSALGYPIKPDTDTEGGEGEVGGSRGKAPKAPTAKKKLSKVAGPSPPAAASSEGSPVVVFYGLQCLAENGLVFNVSMPKLTLTQQRALLDHLLAAGKRSAAAGRGAKDTNAAAQKSRAKKTSKGRQMASLTGLYATVKFSTLTEHGLPRFGTVKAIRGGKGWFM</sequence>
<organism evidence="7 8">
    <name type="scientific">Leptomonas pyrrhocoris</name>
    <name type="common">Firebug parasite</name>
    <dbReference type="NCBI Taxonomy" id="157538"/>
    <lineage>
        <taxon>Eukaryota</taxon>
        <taxon>Discoba</taxon>
        <taxon>Euglenozoa</taxon>
        <taxon>Kinetoplastea</taxon>
        <taxon>Metakinetoplastina</taxon>
        <taxon>Trypanosomatida</taxon>
        <taxon>Trypanosomatidae</taxon>
        <taxon>Leishmaniinae</taxon>
        <taxon>Leptomonas</taxon>
    </lineage>
</organism>
<evidence type="ECO:0000256" key="4">
    <source>
        <dbReference type="ARBA" id="ARBA00023204"/>
    </source>
</evidence>
<feature type="signal peptide" evidence="6">
    <location>
        <begin position="1"/>
        <end position="20"/>
    </location>
</feature>
<dbReference type="GO" id="GO:0006281">
    <property type="term" value="P:DNA repair"/>
    <property type="evidence" value="ECO:0007669"/>
    <property type="project" value="UniProtKB-KW"/>
</dbReference>
<gene>
    <name evidence="7" type="ORF">ABB37_07330</name>
</gene>
<feature type="compositionally biased region" description="Polar residues" evidence="5">
    <location>
        <begin position="87"/>
        <end position="98"/>
    </location>
</feature>
<keyword evidence="4" id="KW-0234">DNA repair</keyword>
<evidence type="ECO:0000256" key="3">
    <source>
        <dbReference type="ARBA" id="ARBA00022763"/>
    </source>
</evidence>
<evidence type="ECO:0000256" key="1">
    <source>
        <dbReference type="ARBA" id="ARBA00022598"/>
    </source>
</evidence>
<keyword evidence="6" id="KW-0732">Signal</keyword>
<dbReference type="PANTHER" id="PTHR47810">
    <property type="entry name" value="DNA LIGASE"/>
    <property type="match status" value="1"/>
</dbReference>
<keyword evidence="2" id="KW-0235">DNA replication</keyword>
<dbReference type="Proteomes" id="UP000037923">
    <property type="component" value="Unassembled WGS sequence"/>
</dbReference>
<dbReference type="GO" id="GO:0006260">
    <property type="term" value="P:DNA replication"/>
    <property type="evidence" value="ECO:0007669"/>
    <property type="project" value="UniProtKB-KW"/>
</dbReference>
<feature type="chain" id="PRO_5005860936" evidence="6">
    <location>
        <begin position="21"/>
        <end position="756"/>
    </location>
</feature>
<dbReference type="EMBL" id="LGTL01000018">
    <property type="protein sequence ID" value="KPA76958.1"/>
    <property type="molecule type" value="Genomic_DNA"/>
</dbReference>
<dbReference type="InterPro" id="IPR050326">
    <property type="entry name" value="NAD_dep_DNA_ligaseB"/>
</dbReference>